<evidence type="ECO:0000313" key="3">
    <source>
        <dbReference type="EMBL" id="MCY6959094.1"/>
    </source>
</evidence>
<feature type="transmembrane region" description="Helical" evidence="1">
    <location>
        <begin position="179"/>
        <end position="198"/>
    </location>
</feature>
<feature type="transmembrane region" description="Helical" evidence="1">
    <location>
        <begin position="7"/>
        <end position="27"/>
    </location>
</feature>
<dbReference type="SUPFAM" id="SSF48317">
    <property type="entry name" value="Acid phosphatase/Vanadium-dependent haloperoxidase"/>
    <property type="match status" value="1"/>
</dbReference>
<comment type="caution">
    <text evidence="3">The sequence shown here is derived from an EMBL/GenBank/DDBJ whole genome shotgun (WGS) entry which is preliminary data.</text>
</comment>
<organism evidence="3 4">
    <name type="scientific">Clostridium brassicae</name>
    <dbReference type="NCBI Taxonomy" id="2999072"/>
    <lineage>
        <taxon>Bacteria</taxon>
        <taxon>Bacillati</taxon>
        <taxon>Bacillota</taxon>
        <taxon>Clostridia</taxon>
        <taxon>Eubacteriales</taxon>
        <taxon>Clostridiaceae</taxon>
        <taxon>Clostridium</taxon>
    </lineage>
</organism>
<feature type="transmembrane region" description="Helical" evidence="1">
    <location>
        <begin position="154"/>
        <end position="172"/>
    </location>
</feature>
<dbReference type="CDD" id="cd03386">
    <property type="entry name" value="PAP2_Aur1_like"/>
    <property type="match status" value="1"/>
</dbReference>
<keyword evidence="1" id="KW-0812">Transmembrane</keyword>
<reference evidence="3" key="1">
    <citation type="submission" date="2022-12" db="EMBL/GenBank/DDBJ databases">
        <title>Clostridium sp. nov., isolated from industrial wastewater.</title>
        <authorList>
            <person name="Jiayan W."/>
        </authorList>
    </citation>
    <scope>NUCLEOTIDE SEQUENCE</scope>
    <source>
        <strain evidence="3">ZC22-4</strain>
    </source>
</reference>
<dbReference type="InterPro" id="IPR000326">
    <property type="entry name" value="PAP2/HPO"/>
</dbReference>
<feature type="transmembrane region" description="Helical" evidence="1">
    <location>
        <begin position="76"/>
        <end position="98"/>
    </location>
</feature>
<feature type="domain" description="Phosphatidic acid phosphatase type 2/haloperoxidase" evidence="2">
    <location>
        <begin position="88"/>
        <end position="195"/>
    </location>
</feature>
<feature type="transmembrane region" description="Helical" evidence="1">
    <location>
        <begin position="47"/>
        <end position="69"/>
    </location>
</feature>
<evidence type="ECO:0000259" key="2">
    <source>
        <dbReference type="Pfam" id="PF01569"/>
    </source>
</evidence>
<name>A0ABT4D9V4_9CLOT</name>
<sequence>MEKLKNNIMPLSFMISIPILNIFYGLLNNESRGAYSLVCSIDRATPFLKAFVLPYLIWYPYIFLVMVYICFKNKKVYYKILFCLDIGFIISYVIFYFFQTTVARPYPVEQDIMTKLIGIVYSNDKPFNCFPSLHVLTTYFVMKGISKVESNKKVTITVNIAGILIILSTLFIKQHVIMDVIFAIVLGGIILKTVNVVFDEGVEVWLKKLFLSLTMKKKLEN</sequence>
<evidence type="ECO:0000256" key="1">
    <source>
        <dbReference type="SAM" id="Phobius"/>
    </source>
</evidence>
<dbReference type="EMBL" id="JAPQFJ010000010">
    <property type="protein sequence ID" value="MCY6959094.1"/>
    <property type="molecule type" value="Genomic_DNA"/>
</dbReference>
<keyword evidence="4" id="KW-1185">Reference proteome</keyword>
<dbReference type="InterPro" id="IPR036938">
    <property type="entry name" value="PAP2/HPO_sf"/>
</dbReference>
<dbReference type="Proteomes" id="UP001144612">
    <property type="component" value="Unassembled WGS sequence"/>
</dbReference>
<evidence type="ECO:0000313" key="4">
    <source>
        <dbReference type="Proteomes" id="UP001144612"/>
    </source>
</evidence>
<gene>
    <name evidence="3" type="ORF">OW729_10810</name>
</gene>
<accession>A0ABT4D9V4</accession>
<proteinExistence type="predicted"/>
<keyword evidence="1" id="KW-0472">Membrane</keyword>
<keyword evidence="1" id="KW-1133">Transmembrane helix</keyword>
<protein>
    <submittedName>
        <fullName evidence="3">Phosphatase PAP2 family protein</fullName>
    </submittedName>
</protein>
<dbReference type="Pfam" id="PF01569">
    <property type="entry name" value="PAP2"/>
    <property type="match status" value="1"/>
</dbReference>
<dbReference type="RefSeq" id="WP_268061516.1">
    <property type="nucleotide sequence ID" value="NZ_JAPQFJ010000010.1"/>
</dbReference>